<organism evidence="2 3">
    <name type="scientific">Eubacterium aggregans</name>
    <dbReference type="NCBI Taxonomy" id="81409"/>
    <lineage>
        <taxon>Bacteria</taxon>
        <taxon>Bacillati</taxon>
        <taxon>Bacillota</taxon>
        <taxon>Clostridia</taxon>
        <taxon>Eubacteriales</taxon>
        <taxon>Eubacteriaceae</taxon>
        <taxon>Eubacterium</taxon>
    </lineage>
</organism>
<gene>
    <name evidence="2" type="ORF">SAMN04515656_10869</name>
</gene>
<evidence type="ECO:0000313" key="2">
    <source>
        <dbReference type="EMBL" id="SEA35146.1"/>
    </source>
</evidence>
<sequence length="383" mass="41142">MKSVLELKNTRGSALIWVLVLCIIFAILGTAIAWVALSMNKRSVTNYVLRQDYFTSRSALDTCVNELNGLAEGQSYNNSFNAYLNDHLVNGDKKMVITDFFGTAGATKPEIKNMGKCTVDGNYSKGTITLNAVTGTASEGKVSLTAYRKVDDTNLNWPNARWAAELPVSNGMFALGGGNPNFQNEDNVVKDVAVYKVTTNQAGTLEITKDTNTEKKAIFIYVQPGVTLTINDVKVSNPVGVASKSDNSVEAWFDGGDTIDWNTYYGPDIFIFLQGTETQKATLAFSKNLSTAGKDIPYPLYVSGTGGTQAVVNGPGGSSKTLVYGIHNATSTTVDFKKEKDQVPARLPISGYAYAGVLATGNETGLKASQWTVQSYTNGSDTP</sequence>
<feature type="transmembrane region" description="Helical" evidence="1">
    <location>
        <begin position="14"/>
        <end position="37"/>
    </location>
</feature>
<keyword evidence="3" id="KW-1185">Reference proteome</keyword>
<proteinExistence type="predicted"/>
<dbReference type="Proteomes" id="UP000199394">
    <property type="component" value="Unassembled WGS sequence"/>
</dbReference>
<dbReference type="STRING" id="81409.SAMN04515656_10869"/>
<dbReference type="EMBL" id="FNRK01000008">
    <property type="protein sequence ID" value="SEA35146.1"/>
    <property type="molecule type" value="Genomic_DNA"/>
</dbReference>
<protein>
    <recommendedName>
        <fullName evidence="4">PilX N-terminal</fullName>
    </recommendedName>
</protein>
<dbReference type="OrthoDB" id="1762729at2"/>
<keyword evidence="1" id="KW-1133">Transmembrane helix</keyword>
<evidence type="ECO:0008006" key="4">
    <source>
        <dbReference type="Google" id="ProtNLM"/>
    </source>
</evidence>
<evidence type="ECO:0000313" key="3">
    <source>
        <dbReference type="Proteomes" id="UP000199394"/>
    </source>
</evidence>
<accession>A0A1H4AGY9</accession>
<dbReference type="AlphaFoldDB" id="A0A1H4AGY9"/>
<evidence type="ECO:0000256" key="1">
    <source>
        <dbReference type="SAM" id="Phobius"/>
    </source>
</evidence>
<keyword evidence="1" id="KW-0812">Transmembrane</keyword>
<name>A0A1H4AGY9_9FIRM</name>
<keyword evidence="1" id="KW-0472">Membrane</keyword>
<dbReference type="RefSeq" id="WP_090306474.1">
    <property type="nucleotide sequence ID" value="NZ_FNRK01000008.1"/>
</dbReference>
<reference evidence="2 3" key="1">
    <citation type="submission" date="2016-10" db="EMBL/GenBank/DDBJ databases">
        <authorList>
            <person name="de Groot N.N."/>
        </authorList>
    </citation>
    <scope>NUCLEOTIDE SEQUENCE [LARGE SCALE GENOMIC DNA]</scope>
    <source>
        <strain evidence="2 3">SR12</strain>
    </source>
</reference>